<comment type="similarity">
    <text evidence="1 4">Belongs to the aldehyde dehydrogenase family.</text>
</comment>
<dbReference type="Gene3D" id="3.40.605.10">
    <property type="entry name" value="Aldehyde Dehydrogenase, Chain A, domain 1"/>
    <property type="match status" value="1"/>
</dbReference>
<dbReference type="PANTHER" id="PTHR43353:SF5">
    <property type="entry name" value="SUCCINATE-SEMIALDEHYDE DEHYDROGENASE, MITOCHONDRIAL"/>
    <property type="match status" value="1"/>
</dbReference>
<dbReference type="PROSITE" id="PS00070">
    <property type="entry name" value="ALDEHYDE_DEHYDR_CYS"/>
    <property type="match status" value="1"/>
</dbReference>
<evidence type="ECO:0000313" key="7">
    <source>
        <dbReference type="Proteomes" id="UP001166251"/>
    </source>
</evidence>
<keyword evidence="7" id="KW-1185">Reference proteome</keyword>
<feature type="active site" evidence="3">
    <location>
        <position position="254"/>
    </location>
</feature>
<dbReference type="CDD" id="cd07103">
    <property type="entry name" value="ALDH_F5_SSADH_GabD"/>
    <property type="match status" value="1"/>
</dbReference>
<accession>A0ABS7EJD5</accession>
<dbReference type="PANTHER" id="PTHR43353">
    <property type="entry name" value="SUCCINATE-SEMIALDEHYDE DEHYDROGENASE, MITOCHONDRIAL"/>
    <property type="match status" value="1"/>
</dbReference>
<gene>
    <name evidence="6" type="ORF">K0504_15625</name>
</gene>
<evidence type="ECO:0000256" key="2">
    <source>
        <dbReference type="ARBA" id="ARBA00023002"/>
    </source>
</evidence>
<dbReference type="EMBL" id="JAHZSS010000023">
    <property type="protein sequence ID" value="MBW8192468.1"/>
    <property type="molecule type" value="Genomic_DNA"/>
</dbReference>
<sequence>MRWINQLNDPELLNQAFAIGTLTDEIVVTNPYNHQALCAIDNHTVEQVNHAIADAKVAQADWAKLSAKQRANILRRWHDLVLAAADDLATIMTLEQGKPLLESTGEVAYGASFIEWFSEEAKRAYGRHIPSPASDRHIVTLKQPVGVTAGITPWNFPIAMITRKAAPALAAGCAFVVKPAANTPLSALALAQLAYRAGIPPALMPVVCSLDAPLIGSVFTQHPDIRKLSFTGSTAVGKQLMSQSAAQLQRLSLELGGNAPFVVFADADLNAAVDGAIASKFRNAGQTCVCANRFYIAREIHDEFVSLFVAKVAALTVGNGMDSAVQVGPLIDERALNKVNDLVDKAIAAGATLVCGGQPAPAHGNCFLPTVLTDVTPDNPILKQEIFGPVAPICVFDSEQEVIAQCNDTEYGLASYFYSRDINRIWRVAAQLECGMVGINEGIISTELAPFGGVKHSGIGREGGSEGLDEYLETKYLCMGGLD</sequence>
<dbReference type="Proteomes" id="UP001166251">
    <property type="component" value="Unassembled WGS sequence"/>
</dbReference>
<feature type="domain" description="Aldehyde dehydrogenase" evidence="5">
    <location>
        <begin position="24"/>
        <end position="476"/>
    </location>
</feature>
<dbReference type="InterPro" id="IPR029510">
    <property type="entry name" value="Ald_DH_CS_GLU"/>
</dbReference>
<dbReference type="InterPro" id="IPR015590">
    <property type="entry name" value="Aldehyde_DH_dom"/>
</dbReference>
<evidence type="ECO:0000313" key="6">
    <source>
        <dbReference type="EMBL" id="MBW8192468.1"/>
    </source>
</evidence>
<comment type="caution">
    <text evidence="6">The sequence shown here is derived from an EMBL/GenBank/DDBJ whole genome shotgun (WGS) entry which is preliminary data.</text>
</comment>
<dbReference type="InterPro" id="IPR016162">
    <property type="entry name" value="Ald_DH_N"/>
</dbReference>
<protein>
    <submittedName>
        <fullName evidence="6">NAD-dependent succinate-semialdehyde dehydrogenase</fullName>
    </submittedName>
</protein>
<keyword evidence="2 4" id="KW-0560">Oxidoreductase</keyword>
<evidence type="ECO:0000256" key="1">
    <source>
        <dbReference type="ARBA" id="ARBA00009986"/>
    </source>
</evidence>
<evidence type="ECO:0000256" key="4">
    <source>
        <dbReference type="RuleBase" id="RU003345"/>
    </source>
</evidence>
<dbReference type="InterPro" id="IPR050740">
    <property type="entry name" value="Aldehyde_DH_Superfamily"/>
</dbReference>
<evidence type="ECO:0000256" key="3">
    <source>
        <dbReference type="PROSITE-ProRule" id="PRU10007"/>
    </source>
</evidence>
<evidence type="ECO:0000259" key="5">
    <source>
        <dbReference type="Pfam" id="PF00171"/>
    </source>
</evidence>
<dbReference type="PROSITE" id="PS00687">
    <property type="entry name" value="ALDEHYDE_DEHYDR_GLU"/>
    <property type="match status" value="1"/>
</dbReference>
<dbReference type="Pfam" id="PF00171">
    <property type="entry name" value="Aldedh"/>
    <property type="match status" value="1"/>
</dbReference>
<dbReference type="InterPro" id="IPR016160">
    <property type="entry name" value="Ald_DH_CS_CYS"/>
</dbReference>
<dbReference type="Gene3D" id="3.40.309.10">
    <property type="entry name" value="Aldehyde Dehydrogenase, Chain A, domain 2"/>
    <property type="match status" value="1"/>
</dbReference>
<dbReference type="SUPFAM" id="SSF53720">
    <property type="entry name" value="ALDH-like"/>
    <property type="match status" value="1"/>
</dbReference>
<dbReference type="InterPro" id="IPR016161">
    <property type="entry name" value="Ald_DH/histidinol_DH"/>
</dbReference>
<organism evidence="6 7">
    <name type="scientific">Neiella holothuriorum</name>
    <dbReference type="NCBI Taxonomy" id="2870530"/>
    <lineage>
        <taxon>Bacteria</taxon>
        <taxon>Pseudomonadati</taxon>
        <taxon>Pseudomonadota</taxon>
        <taxon>Gammaproteobacteria</taxon>
        <taxon>Alteromonadales</taxon>
        <taxon>Echinimonadaceae</taxon>
        <taxon>Neiella</taxon>
    </lineage>
</organism>
<name>A0ABS7EJD5_9GAMM</name>
<proteinExistence type="inferred from homology"/>
<reference evidence="6" key="1">
    <citation type="submission" date="2021-07" db="EMBL/GenBank/DDBJ databases">
        <title>Neiella marina sp. nov., isolated from the intestinal content of sea cucumber Apostichopus japonicus.</title>
        <authorList>
            <person name="Bai X."/>
        </authorList>
    </citation>
    <scope>NUCLEOTIDE SEQUENCE</scope>
    <source>
        <strain evidence="6">126</strain>
    </source>
</reference>
<dbReference type="InterPro" id="IPR016163">
    <property type="entry name" value="Ald_DH_C"/>
</dbReference>